<evidence type="ECO:0000313" key="2">
    <source>
        <dbReference type="EMBL" id="MEX3746827.1"/>
    </source>
</evidence>
<keyword evidence="1" id="KW-0732">Signal</keyword>
<proteinExistence type="predicted"/>
<sequence length="109" mass="12595">MQKKFVILGTFLVFLTVLLYVPTNAYAQQEMPAYAKWGKLAVKEAQVKFPEAKIIDFLHEGSEVHEDSTIEKFKLLLKQSDKEFGLHVRIKYITNTNKVVNIEFQETTS</sequence>
<evidence type="ECO:0000313" key="3">
    <source>
        <dbReference type="Proteomes" id="UP001558534"/>
    </source>
</evidence>
<reference evidence="2 3" key="1">
    <citation type="submission" date="2024-07" db="EMBL/GenBank/DDBJ databases">
        <title>Characterization of a bacterium isolated from hydrolysated instant sea cucumber by whole-genome sequencing and metabolomics.</title>
        <authorList>
            <person name="Luo X."/>
            <person name="Zhang Z."/>
            <person name="Zheng Z."/>
            <person name="Zhang W."/>
            <person name="Ming T."/>
            <person name="Jiao L."/>
            <person name="Su X."/>
            <person name="Kong F."/>
            <person name="Xu J."/>
        </authorList>
    </citation>
    <scope>NUCLEOTIDE SEQUENCE [LARGE SCALE GENOMIC DNA]</scope>
    <source>
        <strain evidence="2 3">XL-2024</strain>
    </source>
</reference>
<dbReference type="InterPro" id="IPR024987">
    <property type="entry name" value="DUF3889"/>
</dbReference>
<dbReference type="Proteomes" id="UP001558534">
    <property type="component" value="Unassembled WGS sequence"/>
</dbReference>
<feature type="chain" id="PRO_5047419189" evidence="1">
    <location>
        <begin position="28"/>
        <end position="109"/>
    </location>
</feature>
<dbReference type="Gene3D" id="3.10.450.390">
    <property type="entry name" value="Protein of unknown function DUF3889"/>
    <property type="match status" value="1"/>
</dbReference>
<dbReference type="EMBL" id="JBFRHK010000011">
    <property type="protein sequence ID" value="MEX3746827.1"/>
    <property type="molecule type" value="Genomic_DNA"/>
</dbReference>
<evidence type="ECO:0000256" key="1">
    <source>
        <dbReference type="SAM" id="SignalP"/>
    </source>
</evidence>
<feature type="signal peptide" evidence="1">
    <location>
        <begin position="1"/>
        <end position="27"/>
    </location>
</feature>
<dbReference type="Pfam" id="PF13028">
    <property type="entry name" value="DUF3889"/>
    <property type="match status" value="1"/>
</dbReference>
<dbReference type="RefSeq" id="WP_368637408.1">
    <property type="nucleotide sequence ID" value="NZ_JBFRHK010000011.1"/>
</dbReference>
<accession>A0ABV3W120</accession>
<organism evidence="2 3">
    <name type="scientific">Lysinibacillus xylanilyticus</name>
    <dbReference type="NCBI Taxonomy" id="582475"/>
    <lineage>
        <taxon>Bacteria</taxon>
        <taxon>Bacillati</taxon>
        <taxon>Bacillota</taxon>
        <taxon>Bacilli</taxon>
        <taxon>Bacillales</taxon>
        <taxon>Bacillaceae</taxon>
        <taxon>Lysinibacillus</taxon>
    </lineage>
</organism>
<gene>
    <name evidence="2" type="ORF">AB1300_17030</name>
</gene>
<comment type="caution">
    <text evidence="2">The sequence shown here is derived from an EMBL/GenBank/DDBJ whole genome shotgun (WGS) entry which is preliminary data.</text>
</comment>
<keyword evidence="3" id="KW-1185">Reference proteome</keyword>
<name>A0ABV3W120_9BACI</name>
<protein>
    <submittedName>
        <fullName evidence="2">DUF3889 domain-containing protein</fullName>
    </submittedName>
</protein>